<dbReference type="AlphaFoldDB" id="A0AAX2GWK0"/>
<keyword evidence="1" id="KW-0732">Signal</keyword>
<dbReference type="EMBL" id="LT906449">
    <property type="protein sequence ID" value="SNV06913.1"/>
    <property type="molecule type" value="Genomic_DNA"/>
</dbReference>
<organism evidence="2 3">
    <name type="scientific">Capnocytophaga haemolytica</name>
    <dbReference type="NCBI Taxonomy" id="45243"/>
    <lineage>
        <taxon>Bacteria</taxon>
        <taxon>Pseudomonadati</taxon>
        <taxon>Bacteroidota</taxon>
        <taxon>Flavobacteriia</taxon>
        <taxon>Flavobacteriales</taxon>
        <taxon>Flavobacteriaceae</taxon>
        <taxon>Capnocytophaga</taxon>
    </lineage>
</organism>
<dbReference type="RefSeq" id="WP_143325011.1">
    <property type="nucleotide sequence ID" value="NZ_CP014227.1"/>
</dbReference>
<feature type="chain" id="PRO_5043500303" evidence="1">
    <location>
        <begin position="25"/>
        <end position="170"/>
    </location>
</feature>
<name>A0AAX2GWK0_9FLAO</name>
<feature type="signal peptide" evidence="1">
    <location>
        <begin position="1"/>
        <end position="24"/>
    </location>
</feature>
<evidence type="ECO:0000313" key="3">
    <source>
        <dbReference type="Proteomes" id="UP000215539"/>
    </source>
</evidence>
<proteinExistence type="predicted"/>
<sequence length="170" mass="18611">MPYKLSYIACTICIVCFFFDTAFAQERDSLLYMPRMHDACVFNNTPRNWGAVRASYDYALRENKHIAGVSVGYGMGTPFSGLVVFGGVQLLNDSRGFQVEPEIGAHLHFLMTGAASIAITPHRLHPKIGLSIFGVVNAMAGYSFRLREGALFEGPTIGVSIQLPVIGTFL</sequence>
<reference evidence="2 3" key="1">
    <citation type="submission" date="2017-06" db="EMBL/GenBank/DDBJ databases">
        <authorList>
            <consortium name="Pathogen Informatics"/>
        </authorList>
    </citation>
    <scope>NUCLEOTIDE SEQUENCE [LARGE SCALE GENOMIC DNA]</scope>
    <source>
        <strain evidence="2 3">NCTC12947</strain>
    </source>
</reference>
<gene>
    <name evidence="2" type="ORF">SAMEA44541418_00826</name>
</gene>
<evidence type="ECO:0000313" key="2">
    <source>
        <dbReference type="EMBL" id="SNV06913.1"/>
    </source>
</evidence>
<evidence type="ECO:0000256" key="1">
    <source>
        <dbReference type="SAM" id="SignalP"/>
    </source>
</evidence>
<accession>A0AAX2GWK0</accession>
<protein>
    <submittedName>
        <fullName evidence="2">Uncharacterized protein</fullName>
    </submittedName>
</protein>
<dbReference type="Proteomes" id="UP000215539">
    <property type="component" value="Chromosome 1"/>
</dbReference>